<evidence type="ECO:0000313" key="3">
    <source>
        <dbReference type="Proteomes" id="UP000095300"/>
    </source>
</evidence>
<sequence>MEDTEAQKQQQSAATKATSREKDNAKLLSLQGVNFDLKMGLYKKAGGYKPYFYNTSTDFCRFLEDTSRNFFINFIFNFINEFSNLNHSCPFDNDIIVKDLVAPEEKFRMLPIPIGEYMLKIILIINKKERSVINVFVERSEAYKALG</sequence>
<protein>
    <submittedName>
        <fullName evidence="2">Uncharacterized protein</fullName>
    </submittedName>
</protein>
<dbReference type="PANTHER" id="PTHR20898">
    <property type="entry name" value="DAEDALUS ON 3-RELATED-RELATED"/>
    <property type="match status" value="1"/>
</dbReference>
<keyword evidence="3" id="KW-1185">Reference proteome</keyword>
<proteinExistence type="predicted"/>
<gene>
    <name evidence="2" type="primary">106088868</name>
</gene>
<dbReference type="VEuPathDB" id="VectorBase:SCAU004956"/>
<dbReference type="OrthoDB" id="7727171at2759"/>
<accession>A0A1I8P5A8</accession>
<dbReference type="InterPro" id="IPR010512">
    <property type="entry name" value="DUF1091"/>
</dbReference>
<dbReference type="EnsemblMetazoa" id="SCAU004956-RA">
    <property type="protein sequence ID" value="SCAU004956-PA"/>
    <property type="gene ID" value="SCAU004956"/>
</dbReference>
<dbReference type="SMART" id="SM00697">
    <property type="entry name" value="DM8"/>
    <property type="match status" value="1"/>
</dbReference>
<feature type="compositionally biased region" description="Low complexity" evidence="1">
    <location>
        <begin position="7"/>
        <end position="17"/>
    </location>
</feature>
<organism evidence="2 3">
    <name type="scientific">Stomoxys calcitrans</name>
    <name type="common">Stable fly</name>
    <name type="synonym">Conops calcitrans</name>
    <dbReference type="NCBI Taxonomy" id="35570"/>
    <lineage>
        <taxon>Eukaryota</taxon>
        <taxon>Metazoa</taxon>
        <taxon>Ecdysozoa</taxon>
        <taxon>Arthropoda</taxon>
        <taxon>Hexapoda</taxon>
        <taxon>Insecta</taxon>
        <taxon>Pterygota</taxon>
        <taxon>Neoptera</taxon>
        <taxon>Endopterygota</taxon>
        <taxon>Diptera</taxon>
        <taxon>Brachycera</taxon>
        <taxon>Muscomorpha</taxon>
        <taxon>Muscoidea</taxon>
        <taxon>Muscidae</taxon>
        <taxon>Stomoxys</taxon>
    </lineage>
</organism>
<dbReference type="Pfam" id="PF06477">
    <property type="entry name" value="DUF1091"/>
    <property type="match status" value="1"/>
</dbReference>
<dbReference type="PANTHER" id="PTHR20898:SF0">
    <property type="entry name" value="DAEDALUS ON 3-RELATED"/>
    <property type="match status" value="1"/>
</dbReference>
<dbReference type="AlphaFoldDB" id="A0A1I8P5A8"/>
<name>A0A1I8P5A8_STOCA</name>
<evidence type="ECO:0000313" key="2">
    <source>
        <dbReference type="EnsemblMetazoa" id="SCAU004956-PA"/>
    </source>
</evidence>
<feature type="region of interest" description="Disordered" evidence="1">
    <location>
        <begin position="1"/>
        <end position="20"/>
    </location>
</feature>
<dbReference type="Proteomes" id="UP000095300">
    <property type="component" value="Unassembled WGS sequence"/>
</dbReference>
<evidence type="ECO:0000256" key="1">
    <source>
        <dbReference type="SAM" id="MobiDB-lite"/>
    </source>
</evidence>
<reference evidence="2" key="1">
    <citation type="submission" date="2020-05" db="UniProtKB">
        <authorList>
            <consortium name="EnsemblMetazoa"/>
        </authorList>
    </citation>
    <scope>IDENTIFICATION</scope>
    <source>
        <strain evidence="2">USDA</strain>
    </source>
</reference>